<reference evidence="2" key="1">
    <citation type="journal article" date="2013" name="Nat. Biotechnol.">
        <title>Chinese hamster genome sequenced from sorted chromosomes.</title>
        <authorList>
            <person name="Brinkrolf K."/>
            <person name="Rupp O."/>
            <person name="Laux H."/>
            <person name="Kollin F."/>
            <person name="Ernst W."/>
            <person name="Linke B."/>
            <person name="Kofler R."/>
            <person name="Romand S."/>
            <person name="Hesse F."/>
            <person name="Budach W.E."/>
            <person name="Galosy S."/>
            <person name="Muller D."/>
            <person name="Noll T."/>
            <person name="Wienberg J."/>
            <person name="Jostock T."/>
            <person name="Leonard M."/>
            <person name="Grillari J."/>
            <person name="Tauch A."/>
            <person name="Goesmann A."/>
            <person name="Helk B."/>
            <person name="Mott J.E."/>
            <person name="Puhler A."/>
            <person name="Borth N."/>
        </authorList>
    </citation>
    <scope>NUCLEOTIDE SEQUENCE [LARGE SCALE GENOMIC DNA]</scope>
    <source>
        <strain evidence="2">17A/GY</strain>
    </source>
</reference>
<sequence>MEKNIWIWLNNLSPSKKPPDKKMVPGTMLDTFPTCVLKWTKQKGVLCISTPRAVEYCSFKDCEEMCWNFDGDCIESVVLLVKLPFLL</sequence>
<gene>
    <name evidence="1" type="ORF">H671_5g13787</name>
</gene>
<organism evidence="1 2">
    <name type="scientific">Cricetulus griseus</name>
    <name type="common">Chinese hamster</name>
    <name type="synonym">Cricetulus barabensis griseus</name>
    <dbReference type="NCBI Taxonomy" id="10029"/>
    <lineage>
        <taxon>Eukaryota</taxon>
        <taxon>Metazoa</taxon>
        <taxon>Chordata</taxon>
        <taxon>Craniata</taxon>
        <taxon>Vertebrata</taxon>
        <taxon>Euteleostomi</taxon>
        <taxon>Mammalia</taxon>
        <taxon>Eutheria</taxon>
        <taxon>Euarchontoglires</taxon>
        <taxon>Glires</taxon>
        <taxon>Rodentia</taxon>
        <taxon>Myomorpha</taxon>
        <taxon>Muroidea</taxon>
        <taxon>Cricetidae</taxon>
        <taxon>Cricetinae</taxon>
        <taxon>Cricetulus</taxon>
    </lineage>
</organism>
<dbReference type="AlphaFoldDB" id="A0A061I167"/>
<name>A0A061I167_CRIGR</name>
<proteinExistence type="predicted"/>
<dbReference type="Proteomes" id="UP000030759">
    <property type="component" value="Unassembled WGS sequence"/>
</dbReference>
<accession>A0A061I167</accession>
<evidence type="ECO:0000313" key="1">
    <source>
        <dbReference type="EMBL" id="ERE73987.1"/>
    </source>
</evidence>
<protein>
    <submittedName>
        <fullName evidence="1">Uncharacterized protein</fullName>
    </submittedName>
</protein>
<evidence type="ECO:0000313" key="2">
    <source>
        <dbReference type="Proteomes" id="UP000030759"/>
    </source>
</evidence>
<dbReference type="EMBL" id="KE676335">
    <property type="protein sequence ID" value="ERE73987.1"/>
    <property type="molecule type" value="Genomic_DNA"/>
</dbReference>